<evidence type="ECO:0000313" key="3">
    <source>
        <dbReference type="Proteomes" id="UP000319769"/>
    </source>
</evidence>
<protein>
    <recommendedName>
        <fullName evidence="1">DUF6314 domain-containing protein</fullName>
    </recommendedName>
</protein>
<evidence type="ECO:0000313" key="2">
    <source>
        <dbReference type="EMBL" id="KAA9159647.1"/>
    </source>
</evidence>
<gene>
    <name evidence="2" type="ORF">FPZ12_019985</name>
</gene>
<dbReference type="OrthoDB" id="3296280at2"/>
<dbReference type="Pfam" id="PF19834">
    <property type="entry name" value="DUF6314"/>
    <property type="match status" value="1"/>
</dbReference>
<proteinExistence type="predicted"/>
<sequence length="155" mass="17715">MTGARELFARLPGEWRLRREMPGLARMSGTARFRELEPGVLHYREDGHLTLDDGQVLEVYREYHYRLEDQQIRICFAEPGPPRTLHVLRPGSTGSASDVHLCGPDTYTGHYEFTGEDTFTVRMRVTGPHKDYSILSGYERTTTRTAPTSLSTLDR</sequence>
<dbReference type="EMBL" id="VMNW02000028">
    <property type="protein sequence ID" value="KAA9159647.1"/>
    <property type="molecule type" value="Genomic_DNA"/>
</dbReference>
<keyword evidence="3" id="KW-1185">Reference proteome</keyword>
<name>A0A5N0V3Q7_9PSEU</name>
<dbReference type="AlphaFoldDB" id="A0A5N0V3Q7"/>
<dbReference type="Proteomes" id="UP000319769">
    <property type="component" value="Unassembled WGS sequence"/>
</dbReference>
<dbReference type="RefSeq" id="WP_144762554.1">
    <property type="nucleotide sequence ID" value="NZ_VMNW02000028.1"/>
</dbReference>
<dbReference type="InterPro" id="IPR045632">
    <property type="entry name" value="DUF6314"/>
</dbReference>
<feature type="domain" description="DUF6314" evidence="1">
    <location>
        <begin position="11"/>
        <end position="140"/>
    </location>
</feature>
<organism evidence="2 3">
    <name type="scientific">Amycolatopsis acidicola</name>
    <dbReference type="NCBI Taxonomy" id="2596893"/>
    <lineage>
        <taxon>Bacteria</taxon>
        <taxon>Bacillati</taxon>
        <taxon>Actinomycetota</taxon>
        <taxon>Actinomycetes</taxon>
        <taxon>Pseudonocardiales</taxon>
        <taxon>Pseudonocardiaceae</taxon>
        <taxon>Amycolatopsis</taxon>
    </lineage>
</organism>
<comment type="caution">
    <text evidence="2">The sequence shown here is derived from an EMBL/GenBank/DDBJ whole genome shotgun (WGS) entry which is preliminary data.</text>
</comment>
<accession>A0A5N0V3Q7</accession>
<evidence type="ECO:0000259" key="1">
    <source>
        <dbReference type="Pfam" id="PF19834"/>
    </source>
</evidence>
<reference evidence="2" key="1">
    <citation type="submission" date="2019-09" db="EMBL/GenBank/DDBJ databases">
        <authorList>
            <person name="Teo W.F.A."/>
            <person name="Duangmal K."/>
        </authorList>
    </citation>
    <scope>NUCLEOTIDE SEQUENCE [LARGE SCALE GENOMIC DNA]</scope>
    <source>
        <strain evidence="2">K81G1</strain>
    </source>
</reference>